<dbReference type="AlphaFoldDB" id="A0A7C8Z595"/>
<proteinExistence type="predicted"/>
<dbReference type="EMBL" id="GISG01092258">
    <property type="protein sequence ID" value="MBA4634732.1"/>
    <property type="molecule type" value="Transcribed_RNA"/>
</dbReference>
<organism evidence="1">
    <name type="scientific">Opuntia streptacantha</name>
    <name type="common">Prickly pear cactus</name>
    <name type="synonym">Opuntia cardona</name>
    <dbReference type="NCBI Taxonomy" id="393608"/>
    <lineage>
        <taxon>Eukaryota</taxon>
        <taxon>Viridiplantae</taxon>
        <taxon>Streptophyta</taxon>
        <taxon>Embryophyta</taxon>
        <taxon>Tracheophyta</taxon>
        <taxon>Spermatophyta</taxon>
        <taxon>Magnoliopsida</taxon>
        <taxon>eudicotyledons</taxon>
        <taxon>Gunneridae</taxon>
        <taxon>Pentapetalae</taxon>
        <taxon>Caryophyllales</taxon>
        <taxon>Cactineae</taxon>
        <taxon>Cactaceae</taxon>
        <taxon>Opuntioideae</taxon>
        <taxon>Opuntia</taxon>
    </lineage>
</organism>
<sequence length="100" mass="11892">MLTDEPPAICYRYGDHSTTLSKVWPLHSDLYKNEYKIWKTKYPPKYMKNGSFQIIIQNSRGTSQRYQNKKLTMIEIGYVIAAFELVRLYFPEYDPFIAAR</sequence>
<accession>A0A7C8Z595</accession>
<name>A0A7C8Z595_OPUST</name>
<dbReference type="EMBL" id="GISG01092260">
    <property type="protein sequence ID" value="MBA4634734.1"/>
    <property type="molecule type" value="Transcribed_RNA"/>
</dbReference>
<reference evidence="1" key="2">
    <citation type="submission" date="2020-07" db="EMBL/GenBank/DDBJ databases">
        <authorList>
            <person name="Vera ALvarez R."/>
            <person name="Arias-Moreno D.M."/>
            <person name="Jimenez-Jacinto V."/>
            <person name="Jimenez-Bremont J.F."/>
            <person name="Swaminathan K."/>
            <person name="Moose S.P."/>
            <person name="Guerrero-Gonzalez M.L."/>
            <person name="Marino-Ramirez L."/>
            <person name="Landsman D."/>
            <person name="Rodriguez-Kessler M."/>
            <person name="Delgado-Sanchez P."/>
        </authorList>
    </citation>
    <scope>NUCLEOTIDE SEQUENCE</scope>
    <source>
        <tissue evidence="1">Cladode</tissue>
    </source>
</reference>
<reference evidence="1" key="1">
    <citation type="journal article" date="2013" name="J. Plant Res.">
        <title>Effect of fungi and light on seed germination of three Opuntia species from semiarid lands of central Mexico.</title>
        <authorList>
            <person name="Delgado-Sanchez P."/>
            <person name="Jimenez-Bremont J.F."/>
            <person name="Guerrero-Gonzalez Mde L."/>
            <person name="Flores J."/>
        </authorList>
    </citation>
    <scope>NUCLEOTIDE SEQUENCE</scope>
    <source>
        <tissue evidence="1">Cladode</tissue>
    </source>
</reference>
<evidence type="ECO:0000313" key="1">
    <source>
        <dbReference type="EMBL" id="MBA4634732.1"/>
    </source>
</evidence>
<protein>
    <submittedName>
        <fullName evidence="1">Uncharacterized protein</fullName>
    </submittedName>
</protein>